<dbReference type="GO" id="GO:0003723">
    <property type="term" value="F:RNA binding"/>
    <property type="evidence" value="ECO:0007669"/>
    <property type="project" value="TreeGrafter"/>
</dbReference>
<evidence type="ECO:0000256" key="1">
    <source>
        <dbReference type="ARBA" id="ARBA00004496"/>
    </source>
</evidence>
<keyword evidence="6" id="KW-0436">Ligase</keyword>
<dbReference type="InterPro" id="IPR004523">
    <property type="entry name" value="Asp-tRNA_synthase_2"/>
</dbReference>
<dbReference type="PANTHER" id="PTHR43450">
    <property type="entry name" value="ASPARTYL-TRNA SYNTHETASE"/>
    <property type="match status" value="1"/>
</dbReference>
<dbReference type="GO" id="GO:0017101">
    <property type="term" value="C:aminoacyl-tRNA synthetase multienzyme complex"/>
    <property type="evidence" value="ECO:0007669"/>
    <property type="project" value="TreeGrafter"/>
</dbReference>
<dbReference type="InterPro" id="IPR004364">
    <property type="entry name" value="Aa-tRNA-synt_II"/>
</dbReference>
<keyword evidence="8" id="KW-0067">ATP-binding</keyword>
<keyword evidence="16" id="KW-1185">Reference proteome</keyword>
<dbReference type="AlphaFoldDB" id="A0A397IJ64"/>
<evidence type="ECO:0000313" key="15">
    <source>
        <dbReference type="EMBL" id="RLM01350.1"/>
    </source>
</evidence>
<dbReference type="InterPro" id="IPR036412">
    <property type="entry name" value="HAD-like_sf"/>
</dbReference>
<dbReference type="STRING" id="1245748.A0A397IJ64"/>
<sequence length="971" mass="107434">MRPQPLWRSFGRLQSAYSHPCLSFGLGRRAIQTVTSTSQIPDFAFAFDIDGVLLRSSKPIPGAAESLALLKGQGIPFILLTNGGGKHESERVAEISEKLKVPLDASDIIQSHSPFAELVKGPDEHSSLENKCVLVVGGEGDSCRKVAEQYGFKNVVTPGDIFMANPSIWPFSKSFKDYYEKFARPIPNPVDPRDPTKGLKIDAIFVYNDPRDWGLDAHVIIDVLLSSQGVLGTLSEKNGRTDLPNKGFLQDGQPHLYFSNPDLWWAAAYHLPRLGQGGFREALEGTWAAITGGPSKGVELKKTIIGKPYQGTYEFAERQLLRNRTRIFGTDTAKPLRNVYMVGDNPESDIRGANSYRSGHGSKWHSILVRTGVYRGGEPAWTPKVIVDDSHNELPTSPDSVCKLRETQATMADSELPVRPKPEETAAAAPAEGAEGTEGTEKGPSKSALKKAAKEKAKAEKAAARAAQEKAQAAAAEANDTAKGLYGQLPESEDVVPSTKFSELGDEYYEKEVTVVARVDNARVQSAKLAFLMLRQQGKKVQAVIAAAEPISRQMVKYTGGLNVNSIVQVTGIVKKPAIPISSATLSNLEIHIRKVYMISEAAQMLPMQVKDAERPPPETTEEGNLVDAEGAPIVTLKTRLDNRVLDLQTETSQAITWISSGVAELFAEYMIKSGSRWIFTPKLVGAATEGGSNVFEVKYFKRNAYLAQSPQLYKQMCIAGDMESVFEIAPVFRAEESNTHRHLTEFAGLDFEKTFRSHYHEVLEFAENLLVFILSQLKERYKDQIAIIQKSYPKAGDFKLPKDGKALRLNYMDGVALLKEAGVDVSEQERFENDLTTAMEKQLGQIIRDKYDTDFYVLDKFPMAVRPFYTKACPQDPRFSNSYDFFMRGEEIMSGAQRINDIKELEESMIAKGLDPKEEGFEDYLAAFRQGCPPHAGGGLGLNRIVMFFLGLPNIRLSSLFPRDPQRLRP</sequence>
<feature type="domain" description="Aminoacyl-transfer RNA synthetases class-II family profile" evidence="14">
    <location>
        <begin position="659"/>
        <end position="971"/>
    </location>
</feature>
<dbReference type="FunFam" id="2.40.50.140:FF:000132">
    <property type="entry name" value="Aspartyl-tRNA synthetase, cytoplasmic"/>
    <property type="match status" value="1"/>
</dbReference>
<dbReference type="InterPro" id="IPR006357">
    <property type="entry name" value="HAD-SF_hydro_IIA"/>
</dbReference>
<comment type="catalytic activity">
    <reaction evidence="12">
        <text>tRNA(Asp) + L-aspartate + ATP = L-aspartyl-tRNA(Asp) + AMP + diphosphate</text>
        <dbReference type="Rhea" id="RHEA:19649"/>
        <dbReference type="Rhea" id="RHEA-COMP:9660"/>
        <dbReference type="Rhea" id="RHEA-COMP:9678"/>
        <dbReference type="ChEBI" id="CHEBI:29991"/>
        <dbReference type="ChEBI" id="CHEBI:30616"/>
        <dbReference type="ChEBI" id="CHEBI:33019"/>
        <dbReference type="ChEBI" id="CHEBI:78442"/>
        <dbReference type="ChEBI" id="CHEBI:78516"/>
        <dbReference type="ChEBI" id="CHEBI:456215"/>
        <dbReference type="EC" id="6.1.1.12"/>
    </reaction>
</comment>
<dbReference type="SUPFAM" id="SSF55681">
    <property type="entry name" value="Class II aaRS and biotin synthetases"/>
    <property type="match status" value="1"/>
</dbReference>
<reference evidence="15 16" key="1">
    <citation type="submission" date="2018-08" db="EMBL/GenBank/DDBJ databases">
        <title>Draft genome sequences of two Aspergillus turcosus clinical strains isolated from bronchoalveolar lavage fluid: one azole-susceptible and the other azole-resistant.</title>
        <authorList>
            <person name="Parent-Michaud M."/>
            <person name="Dufresne P.J."/>
            <person name="Fournier E."/>
            <person name="Martineau C."/>
            <person name="Moreira S."/>
            <person name="Perkins V."/>
            <person name="De Repentigny L."/>
            <person name="Dufresne S.F."/>
        </authorList>
    </citation>
    <scope>NUCLEOTIDE SEQUENCE [LARGE SCALE GENOMIC DNA]</scope>
    <source>
        <strain evidence="15">HMR AF 1038</strain>
    </source>
</reference>
<dbReference type="EMBL" id="NIDN02000006">
    <property type="protein sequence ID" value="RLM01350.1"/>
    <property type="molecule type" value="Genomic_DNA"/>
</dbReference>
<evidence type="ECO:0000259" key="14">
    <source>
        <dbReference type="PROSITE" id="PS50862"/>
    </source>
</evidence>
<evidence type="ECO:0000256" key="6">
    <source>
        <dbReference type="ARBA" id="ARBA00022598"/>
    </source>
</evidence>
<gene>
    <name evidence="15" type="ORF">CFD26_108854</name>
</gene>
<dbReference type="CDD" id="cd04320">
    <property type="entry name" value="AspRS_cyto_N"/>
    <property type="match status" value="1"/>
</dbReference>
<dbReference type="GO" id="GO:0005524">
    <property type="term" value="F:ATP binding"/>
    <property type="evidence" value="ECO:0007669"/>
    <property type="project" value="UniProtKB-KW"/>
</dbReference>
<comment type="caution">
    <text evidence="15">The sequence shown here is derived from an EMBL/GenBank/DDBJ whole genome shotgun (WGS) entry which is preliminary data.</text>
</comment>
<feature type="region of interest" description="Disordered" evidence="13">
    <location>
        <begin position="410"/>
        <end position="465"/>
    </location>
</feature>
<dbReference type="EC" id="6.1.1.12" evidence="3"/>
<keyword evidence="9" id="KW-0648">Protein biosynthesis</keyword>
<dbReference type="PRINTS" id="PR01042">
    <property type="entry name" value="TRNASYNTHASP"/>
</dbReference>
<dbReference type="Gene3D" id="2.40.50.140">
    <property type="entry name" value="Nucleic acid-binding proteins"/>
    <property type="match status" value="1"/>
</dbReference>
<dbReference type="InterPro" id="IPR045864">
    <property type="entry name" value="aa-tRNA-synth_II/BPL/LPL"/>
</dbReference>
<comment type="subcellular location">
    <subcellularLocation>
        <location evidence="1">Cytoplasm</location>
    </subcellularLocation>
</comment>
<dbReference type="NCBIfam" id="TIGR01456">
    <property type="entry name" value="CECR5"/>
    <property type="match status" value="1"/>
</dbReference>
<evidence type="ECO:0000256" key="9">
    <source>
        <dbReference type="ARBA" id="ARBA00022917"/>
    </source>
</evidence>
<dbReference type="GO" id="GO:0004815">
    <property type="term" value="F:aspartate-tRNA ligase activity"/>
    <property type="evidence" value="ECO:0007669"/>
    <property type="project" value="UniProtKB-EC"/>
</dbReference>
<dbReference type="FunFam" id="3.40.50.1000:FF:000069">
    <property type="entry name" value="HAD-superfamily subfamily IIA hydrolase"/>
    <property type="match status" value="1"/>
</dbReference>
<dbReference type="PANTHER" id="PTHR43450:SF1">
    <property type="entry name" value="ASPARTATE--TRNA LIGASE, CYTOPLASMIC"/>
    <property type="match status" value="1"/>
</dbReference>
<dbReference type="InterPro" id="IPR006195">
    <property type="entry name" value="aa-tRNA-synth_II"/>
</dbReference>
<protein>
    <recommendedName>
        <fullName evidence="4">Aspartate--tRNA ligase, cytoplasmic</fullName>
        <ecNumber evidence="3">6.1.1.12</ecNumber>
    </recommendedName>
    <alternativeName>
        <fullName evidence="11">Aspartyl-tRNA synthetase</fullName>
    </alternativeName>
</protein>
<dbReference type="FunFam" id="3.30.930.10:FF:000124">
    <property type="entry name" value="Putative aspartyl-tRNA synthetase Dps1"/>
    <property type="match status" value="1"/>
</dbReference>
<accession>A0A397IJ64</accession>
<name>A0A397IJ64_9EURO</name>
<evidence type="ECO:0000313" key="16">
    <source>
        <dbReference type="Proteomes" id="UP000215289"/>
    </source>
</evidence>
<evidence type="ECO:0000256" key="4">
    <source>
        <dbReference type="ARBA" id="ARBA00018853"/>
    </source>
</evidence>
<dbReference type="Pfam" id="PF13242">
    <property type="entry name" value="Hydrolase_like"/>
    <property type="match status" value="1"/>
</dbReference>
<feature type="compositionally biased region" description="Basic and acidic residues" evidence="13">
    <location>
        <begin position="452"/>
        <end position="463"/>
    </location>
</feature>
<dbReference type="NCBIfam" id="NF003483">
    <property type="entry name" value="PRK05159.1"/>
    <property type="match status" value="1"/>
</dbReference>
<dbReference type="Gene3D" id="3.30.930.10">
    <property type="entry name" value="Bira Bifunctional Protein, Domain 2"/>
    <property type="match status" value="1"/>
</dbReference>
<comment type="similarity">
    <text evidence="2">Belongs to the class-II aminoacyl-tRNA synthetase family. Type 2 subfamily.</text>
</comment>
<evidence type="ECO:0000256" key="3">
    <source>
        <dbReference type="ARBA" id="ARBA00012841"/>
    </source>
</evidence>
<proteinExistence type="inferred from homology"/>
<evidence type="ECO:0000256" key="5">
    <source>
        <dbReference type="ARBA" id="ARBA00022490"/>
    </source>
</evidence>
<evidence type="ECO:0000256" key="8">
    <source>
        <dbReference type="ARBA" id="ARBA00022840"/>
    </source>
</evidence>
<dbReference type="GO" id="GO:0005829">
    <property type="term" value="C:cytosol"/>
    <property type="evidence" value="ECO:0007669"/>
    <property type="project" value="TreeGrafter"/>
</dbReference>
<evidence type="ECO:0000256" key="7">
    <source>
        <dbReference type="ARBA" id="ARBA00022741"/>
    </source>
</evidence>
<organism evidence="15 16">
    <name type="scientific">Aspergillus turcosus</name>
    <dbReference type="NCBI Taxonomy" id="1245748"/>
    <lineage>
        <taxon>Eukaryota</taxon>
        <taxon>Fungi</taxon>
        <taxon>Dikarya</taxon>
        <taxon>Ascomycota</taxon>
        <taxon>Pezizomycotina</taxon>
        <taxon>Eurotiomycetes</taxon>
        <taxon>Eurotiomycetidae</taxon>
        <taxon>Eurotiales</taxon>
        <taxon>Aspergillaceae</taxon>
        <taxon>Aspergillus</taxon>
        <taxon>Aspergillus subgen. Fumigati</taxon>
    </lineage>
</organism>
<dbReference type="CDD" id="cd00776">
    <property type="entry name" value="AsxRS_core"/>
    <property type="match status" value="1"/>
</dbReference>
<evidence type="ECO:0000256" key="11">
    <source>
        <dbReference type="ARBA" id="ARBA00033155"/>
    </source>
</evidence>
<evidence type="ECO:0000256" key="10">
    <source>
        <dbReference type="ARBA" id="ARBA00023146"/>
    </source>
</evidence>
<evidence type="ECO:0000256" key="13">
    <source>
        <dbReference type="SAM" id="MobiDB-lite"/>
    </source>
</evidence>
<dbReference type="Proteomes" id="UP000215289">
    <property type="component" value="Unassembled WGS sequence"/>
</dbReference>
<keyword evidence="5" id="KW-0963">Cytoplasm</keyword>
<dbReference type="PROSITE" id="PS50862">
    <property type="entry name" value="AA_TRNA_LIGASE_II"/>
    <property type="match status" value="1"/>
</dbReference>
<feature type="compositionally biased region" description="Low complexity" evidence="13">
    <location>
        <begin position="425"/>
        <end position="434"/>
    </location>
</feature>
<dbReference type="InterPro" id="IPR002312">
    <property type="entry name" value="Asp/Asn-tRNA-synth_IIb"/>
</dbReference>
<dbReference type="GO" id="GO:0006422">
    <property type="term" value="P:aspartyl-tRNA aminoacylation"/>
    <property type="evidence" value="ECO:0007669"/>
    <property type="project" value="InterPro"/>
</dbReference>
<dbReference type="NCBIfam" id="TIGR01460">
    <property type="entry name" value="HAD-SF-IIA"/>
    <property type="match status" value="1"/>
</dbReference>
<dbReference type="InterPro" id="IPR023214">
    <property type="entry name" value="HAD_sf"/>
</dbReference>
<dbReference type="InterPro" id="IPR012340">
    <property type="entry name" value="NA-bd_OB-fold"/>
</dbReference>
<dbReference type="NCBIfam" id="TIGR00458">
    <property type="entry name" value="aspS_nondisc"/>
    <property type="match status" value="1"/>
</dbReference>
<dbReference type="SUPFAM" id="SSF50249">
    <property type="entry name" value="Nucleic acid-binding proteins"/>
    <property type="match status" value="1"/>
</dbReference>
<dbReference type="Pfam" id="PF13344">
    <property type="entry name" value="Hydrolase_6"/>
    <property type="match status" value="1"/>
</dbReference>
<evidence type="ECO:0000256" key="2">
    <source>
        <dbReference type="ARBA" id="ARBA00005312"/>
    </source>
</evidence>
<dbReference type="InterPro" id="IPR006353">
    <property type="entry name" value="HAD-SF_hydro_IIA_CECR5"/>
</dbReference>
<dbReference type="HAMAP" id="MF_02075">
    <property type="entry name" value="Asp_tRNA_synth_type2"/>
    <property type="match status" value="1"/>
</dbReference>
<keyword evidence="10" id="KW-0030">Aminoacyl-tRNA synthetase</keyword>
<dbReference type="OrthoDB" id="372395at2759"/>
<evidence type="ECO:0000256" key="12">
    <source>
        <dbReference type="ARBA" id="ARBA00047904"/>
    </source>
</evidence>
<dbReference type="Gene3D" id="3.40.50.1000">
    <property type="entry name" value="HAD superfamily/HAD-like"/>
    <property type="match status" value="2"/>
</dbReference>
<keyword evidence="7" id="KW-0547">Nucleotide-binding</keyword>
<dbReference type="Pfam" id="PF00152">
    <property type="entry name" value="tRNA-synt_2"/>
    <property type="match status" value="1"/>
</dbReference>
<dbReference type="SUPFAM" id="SSF56784">
    <property type="entry name" value="HAD-like"/>
    <property type="match status" value="1"/>
</dbReference>